<protein>
    <submittedName>
        <fullName evidence="1">Uncharacterized protein</fullName>
    </submittedName>
</protein>
<accession>A0A517XW75</accession>
<dbReference type="Proteomes" id="UP000319576">
    <property type="component" value="Chromosome"/>
</dbReference>
<dbReference type="AlphaFoldDB" id="A0A517XW75"/>
<reference evidence="1 2" key="1">
    <citation type="submission" date="2019-02" db="EMBL/GenBank/DDBJ databases">
        <title>Deep-cultivation of Planctomycetes and their phenomic and genomic characterization uncovers novel biology.</title>
        <authorList>
            <person name="Wiegand S."/>
            <person name="Jogler M."/>
            <person name="Boedeker C."/>
            <person name="Pinto D."/>
            <person name="Vollmers J."/>
            <person name="Rivas-Marin E."/>
            <person name="Kohn T."/>
            <person name="Peeters S.H."/>
            <person name="Heuer A."/>
            <person name="Rast P."/>
            <person name="Oberbeckmann S."/>
            <person name="Bunk B."/>
            <person name="Jeske O."/>
            <person name="Meyerdierks A."/>
            <person name="Storesund J.E."/>
            <person name="Kallscheuer N."/>
            <person name="Luecker S."/>
            <person name="Lage O.M."/>
            <person name="Pohl T."/>
            <person name="Merkel B.J."/>
            <person name="Hornburger P."/>
            <person name="Mueller R.-W."/>
            <person name="Bruemmer F."/>
            <person name="Labrenz M."/>
            <person name="Spormann A.M."/>
            <person name="Op den Camp H."/>
            <person name="Overmann J."/>
            <person name="Amann R."/>
            <person name="Jetten M.S.M."/>
            <person name="Mascher T."/>
            <person name="Medema M.H."/>
            <person name="Devos D.P."/>
            <person name="Kaster A.-K."/>
            <person name="Ovreas L."/>
            <person name="Rohde M."/>
            <person name="Galperin M.Y."/>
            <person name="Jogler C."/>
        </authorList>
    </citation>
    <scope>NUCLEOTIDE SEQUENCE [LARGE SCALE GENOMIC DNA]</scope>
    <source>
        <strain evidence="1 2">ETA_A1</strain>
    </source>
</reference>
<dbReference type="EMBL" id="CP036273">
    <property type="protein sequence ID" value="QDU21758.1"/>
    <property type="molecule type" value="Genomic_DNA"/>
</dbReference>
<name>A0A517XW75_9BACT</name>
<organism evidence="1 2">
    <name type="scientific">Urbifossiella limnaea</name>
    <dbReference type="NCBI Taxonomy" id="2528023"/>
    <lineage>
        <taxon>Bacteria</taxon>
        <taxon>Pseudomonadati</taxon>
        <taxon>Planctomycetota</taxon>
        <taxon>Planctomycetia</taxon>
        <taxon>Gemmatales</taxon>
        <taxon>Gemmataceae</taxon>
        <taxon>Urbifossiella</taxon>
    </lineage>
</organism>
<sequence>MANELRDNFIQAIKAMLDLKIQVLVRGGNWDKAADRPEGLMQRWAYWGVWKRARAAARAYVRSGLVAPRDWESLTKYFPDEAFAKSPAMPNYQSLAREYNDRLNNHKEYNALVLELANRSGTLSEPRAVQVREAADKISTNIMGQLLTDFGLDNDDLVRHAVKITEEATKLLR</sequence>
<gene>
    <name evidence="1" type="ORF">ETAA1_37310</name>
</gene>
<proteinExistence type="predicted"/>
<evidence type="ECO:0000313" key="1">
    <source>
        <dbReference type="EMBL" id="QDU21758.1"/>
    </source>
</evidence>
<evidence type="ECO:0000313" key="2">
    <source>
        <dbReference type="Proteomes" id="UP000319576"/>
    </source>
</evidence>
<dbReference type="RefSeq" id="WP_145240958.1">
    <property type="nucleotide sequence ID" value="NZ_CP036273.1"/>
</dbReference>
<keyword evidence="2" id="KW-1185">Reference proteome</keyword>
<dbReference type="KEGG" id="uli:ETAA1_37310"/>